<dbReference type="PANTHER" id="PTHR36842:SF1">
    <property type="entry name" value="PROTEIN TOLB"/>
    <property type="match status" value="1"/>
</dbReference>
<feature type="domain" description="Secretion system C-terminal sorting" evidence="1">
    <location>
        <begin position="529"/>
        <end position="594"/>
    </location>
</feature>
<dbReference type="SUPFAM" id="SSF69304">
    <property type="entry name" value="Tricorn protease N-terminal domain"/>
    <property type="match status" value="1"/>
</dbReference>
<proteinExistence type="predicted"/>
<gene>
    <name evidence="2" type="ORF">ASZ90_003929</name>
</gene>
<dbReference type="InterPro" id="IPR026444">
    <property type="entry name" value="Secre_tail"/>
</dbReference>
<dbReference type="Pfam" id="PF18962">
    <property type="entry name" value="Por_Secre_tail"/>
    <property type="match status" value="1"/>
</dbReference>
<evidence type="ECO:0000259" key="1">
    <source>
        <dbReference type="Pfam" id="PF18962"/>
    </source>
</evidence>
<dbReference type="Gene3D" id="2.60.40.10">
    <property type="entry name" value="Immunoglobulins"/>
    <property type="match status" value="1"/>
</dbReference>
<accession>A0A0W8FZ99</accession>
<sequence>MKKQLSLTALSLIVLFSNSIYSQWSTDPTVNNPICTQANSQTQPVITNGSDGSFIITWTDNRNGNLDIYAQRINSTGDSQWAADGIAINSFTTDQDGPTIISDGSGGAIIAWRDERNGSFNRDIYIQRVNSSGVAQWNSDGVAVCTQGSNQFDTKIASDGSGGAIITWYDDRNGNYDIYAQRINSSGIAQWTADGVAVCIQTSPQWSPTITSDGSSGAIITWRDDRSGNSDIYAQRINSSGAALWTANGVAVCTEGSSQDKPTITSDGSGEAIITWEDYRNGGIRDIYAQRINSSGVAQWTANGVAVITNASHQLNPTIISDGSSGAILTWSDYRNANADIYVQRINSSGTALWTADGVAVCTNAANQGQPTLVGDGSSGAIITWYDDRNGNFDIYAAKISPDGALPVELVSFTGQLNENSVNFFWQTATEVNNYGFEVQRQNSEPVPSGDEGWEAIGFVLGHGTTNSPKDYSFIDSDLPNVNEVNYRLKQIDNDGTFAYSKIVTVDLTTITDVNDNGIVHEFALEQNYPNPFNPATTIRFSVASASRVNITVSNVLGQQVMELVNDLRSAGNHEITFNANNLATGVYIYKINAISIDGKTNFTNTRKMILMK</sequence>
<dbReference type="EMBL" id="LNQE01000503">
    <property type="protein sequence ID" value="KUG26232.1"/>
    <property type="molecule type" value="Genomic_DNA"/>
</dbReference>
<comment type="caution">
    <text evidence="2">The sequence shown here is derived from an EMBL/GenBank/DDBJ whole genome shotgun (WGS) entry which is preliminary data.</text>
</comment>
<dbReference type="PANTHER" id="PTHR36842">
    <property type="entry name" value="PROTEIN TOLB HOMOLOG"/>
    <property type="match status" value="1"/>
</dbReference>
<dbReference type="NCBIfam" id="TIGR04183">
    <property type="entry name" value="Por_Secre_tail"/>
    <property type="match status" value="1"/>
</dbReference>
<evidence type="ECO:0000313" key="2">
    <source>
        <dbReference type="EMBL" id="KUG26232.1"/>
    </source>
</evidence>
<protein>
    <recommendedName>
        <fullName evidence="1">Secretion system C-terminal sorting domain-containing protein</fullName>
    </recommendedName>
</protein>
<dbReference type="AlphaFoldDB" id="A0A0W8FZ99"/>
<dbReference type="Gene3D" id="2.60.40.4070">
    <property type="match status" value="1"/>
</dbReference>
<name>A0A0W8FZ99_9ZZZZ</name>
<reference evidence="2" key="1">
    <citation type="journal article" date="2015" name="Proc. Natl. Acad. Sci. U.S.A.">
        <title>Networks of energetic and metabolic interactions define dynamics in microbial communities.</title>
        <authorList>
            <person name="Embree M."/>
            <person name="Liu J.K."/>
            <person name="Al-Bassam M.M."/>
            <person name="Zengler K."/>
        </authorList>
    </citation>
    <scope>NUCLEOTIDE SEQUENCE</scope>
</reference>
<organism evidence="2">
    <name type="scientific">hydrocarbon metagenome</name>
    <dbReference type="NCBI Taxonomy" id="938273"/>
    <lineage>
        <taxon>unclassified sequences</taxon>
        <taxon>metagenomes</taxon>
        <taxon>ecological metagenomes</taxon>
    </lineage>
</organism>
<dbReference type="InterPro" id="IPR013783">
    <property type="entry name" value="Ig-like_fold"/>
</dbReference>